<dbReference type="Pfam" id="PF03704">
    <property type="entry name" value="BTAD"/>
    <property type="match status" value="1"/>
</dbReference>
<dbReference type="InterPro" id="IPR036388">
    <property type="entry name" value="WH-like_DNA-bd_sf"/>
</dbReference>
<evidence type="ECO:0000313" key="9">
    <source>
        <dbReference type="Proteomes" id="UP000280298"/>
    </source>
</evidence>
<name>A0A3S9M1F2_9ACTN</name>
<dbReference type="SMART" id="SM01043">
    <property type="entry name" value="BTAD"/>
    <property type="match status" value="1"/>
</dbReference>
<dbReference type="SMART" id="SM00862">
    <property type="entry name" value="Trans_reg_C"/>
    <property type="match status" value="1"/>
</dbReference>
<evidence type="ECO:0000256" key="5">
    <source>
        <dbReference type="ARBA" id="ARBA00023163"/>
    </source>
</evidence>
<organism evidence="8 9">
    <name type="scientific">Streptomyces cyaneochromogenes</name>
    <dbReference type="NCBI Taxonomy" id="2496836"/>
    <lineage>
        <taxon>Bacteria</taxon>
        <taxon>Bacillati</taxon>
        <taxon>Actinomycetota</taxon>
        <taxon>Actinomycetes</taxon>
        <taxon>Kitasatosporales</taxon>
        <taxon>Streptomycetaceae</taxon>
        <taxon>Streptomyces</taxon>
    </lineage>
</organism>
<feature type="DNA-binding region" description="OmpR/PhoB-type" evidence="6">
    <location>
        <begin position="40"/>
        <end position="141"/>
    </location>
</feature>
<dbReference type="SUPFAM" id="SSF48452">
    <property type="entry name" value="TPR-like"/>
    <property type="match status" value="1"/>
</dbReference>
<dbReference type="InterPro" id="IPR051677">
    <property type="entry name" value="AfsR-DnrI-RedD_regulator"/>
</dbReference>
<keyword evidence="3" id="KW-0805">Transcription regulation</keyword>
<dbReference type="CDD" id="cd15831">
    <property type="entry name" value="BTAD"/>
    <property type="match status" value="1"/>
</dbReference>
<protein>
    <recommendedName>
        <fullName evidence="7">OmpR/PhoB-type domain-containing protein</fullName>
    </recommendedName>
</protein>
<evidence type="ECO:0000256" key="2">
    <source>
        <dbReference type="ARBA" id="ARBA00023012"/>
    </source>
</evidence>
<proteinExistence type="inferred from homology"/>
<feature type="domain" description="OmpR/PhoB-type" evidence="7">
    <location>
        <begin position="40"/>
        <end position="141"/>
    </location>
</feature>
<dbReference type="OrthoDB" id="4336084at2"/>
<dbReference type="InterPro" id="IPR005158">
    <property type="entry name" value="BTAD"/>
</dbReference>
<evidence type="ECO:0000313" key="8">
    <source>
        <dbReference type="EMBL" id="AZQ33026.1"/>
    </source>
</evidence>
<accession>A0A3S9M1F2</accession>
<comment type="similarity">
    <text evidence="1">Belongs to the AfsR/DnrI/RedD regulatory family.</text>
</comment>
<keyword evidence="4 6" id="KW-0238">DNA-binding</keyword>
<keyword evidence="2" id="KW-0902">Two-component regulatory system</keyword>
<keyword evidence="5" id="KW-0804">Transcription</keyword>
<dbReference type="PANTHER" id="PTHR35807:SF1">
    <property type="entry name" value="TRANSCRIPTIONAL REGULATOR REDD"/>
    <property type="match status" value="1"/>
</dbReference>
<dbReference type="Gene3D" id="1.10.10.10">
    <property type="entry name" value="Winged helix-like DNA-binding domain superfamily/Winged helix DNA-binding domain"/>
    <property type="match status" value="1"/>
</dbReference>
<dbReference type="Gene3D" id="1.25.40.10">
    <property type="entry name" value="Tetratricopeptide repeat domain"/>
    <property type="match status" value="1"/>
</dbReference>
<dbReference type="SUPFAM" id="SSF46894">
    <property type="entry name" value="C-terminal effector domain of the bipartite response regulators"/>
    <property type="match status" value="1"/>
</dbReference>
<dbReference type="Pfam" id="PF00486">
    <property type="entry name" value="Trans_reg_C"/>
    <property type="match status" value="1"/>
</dbReference>
<dbReference type="AlphaFoldDB" id="A0A3S9M1F2"/>
<dbReference type="PANTHER" id="PTHR35807">
    <property type="entry name" value="TRANSCRIPTIONAL REGULATOR REDD-RELATED"/>
    <property type="match status" value="1"/>
</dbReference>
<evidence type="ECO:0000256" key="4">
    <source>
        <dbReference type="ARBA" id="ARBA00023125"/>
    </source>
</evidence>
<dbReference type="KEGG" id="scya:EJ357_05850"/>
<evidence type="ECO:0000256" key="3">
    <source>
        <dbReference type="ARBA" id="ARBA00023015"/>
    </source>
</evidence>
<evidence type="ECO:0000256" key="6">
    <source>
        <dbReference type="PROSITE-ProRule" id="PRU01091"/>
    </source>
</evidence>
<evidence type="ECO:0000256" key="1">
    <source>
        <dbReference type="ARBA" id="ARBA00005820"/>
    </source>
</evidence>
<dbReference type="GO" id="GO:0000160">
    <property type="term" value="P:phosphorelay signal transduction system"/>
    <property type="evidence" value="ECO:0007669"/>
    <property type="project" value="UniProtKB-KW"/>
</dbReference>
<keyword evidence="9" id="KW-1185">Reference proteome</keyword>
<dbReference type="InterPro" id="IPR016032">
    <property type="entry name" value="Sig_transdc_resp-reg_C-effctor"/>
</dbReference>
<dbReference type="InterPro" id="IPR001867">
    <property type="entry name" value="OmpR/PhoB-type_DNA-bd"/>
</dbReference>
<reference evidence="8 9" key="1">
    <citation type="journal article" date="2019" name="Int. J. Syst. Evol. Microbiol.">
        <title>Streptomyces cyaneochromogenes sp. nov., a blue pigment-producing actinomycete from manganese-contaminated soil.</title>
        <authorList>
            <person name="Tang X."/>
            <person name="Zhao J."/>
            <person name="Li K."/>
            <person name="Chen Z."/>
            <person name="Sun Y."/>
            <person name="Gao J."/>
        </authorList>
    </citation>
    <scope>NUCLEOTIDE SEQUENCE [LARGE SCALE GENOMIC DNA]</scope>
    <source>
        <strain evidence="8 9">MK-45</strain>
    </source>
</reference>
<dbReference type="Proteomes" id="UP000280298">
    <property type="component" value="Chromosome"/>
</dbReference>
<sequence length="308" mass="33632">MLHGTAGNCCPYGAPCLGSSGGTGILIECVSRIRGVVVSVPCLQADLGLRYELLGRLRVTRGGVDLTPEQPKLTKLLALLLIRAGKTVPGEKLVAELWEQGPPRCALASLRVYVSQLRKILNGPRGTSPIVTTSPGYILDVSGATTDFQEFEVLYTRGRERYGAADFLHASELLRRASSLWRGPILEGIQGSLDIESFAAVHEEKRLNCTELSIDSTLALGCHHEVIEDLKGLLVRHPLREPFYRQLMVALYRAGRQGDALETYRGARRMIREELGVEPGPTLRLAHEAILRADPARLEAAGVIPAIR</sequence>
<dbReference type="InterPro" id="IPR011990">
    <property type="entry name" value="TPR-like_helical_dom_sf"/>
</dbReference>
<gene>
    <name evidence="8" type="ORF">EJ357_05850</name>
</gene>
<evidence type="ECO:0000259" key="7">
    <source>
        <dbReference type="PROSITE" id="PS51755"/>
    </source>
</evidence>
<dbReference type="PROSITE" id="PS51755">
    <property type="entry name" value="OMPR_PHOB"/>
    <property type="match status" value="1"/>
</dbReference>
<dbReference type="GO" id="GO:0003677">
    <property type="term" value="F:DNA binding"/>
    <property type="evidence" value="ECO:0007669"/>
    <property type="project" value="UniProtKB-UniRule"/>
</dbReference>
<dbReference type="GO" id="GO:0006355">
    <property type="term" value="P:regulation of DNA-templated transcription"/>
    <property type="evidence" value="ECO:0007669"/>
    <property type="project" value="InterPro"/>
</dbReference>
<dbReference type="EMBL" id="CP034539">
    <property type="protein sequence ID" value="AZQ33026.1"/>
    <property type="molecule type" value="Genomic_DNA"/>
</dbReference>